<name>A0A0K2UG45_LEPSM</name>
<evidence type="ECO:0000313" key="1">
    <source>
        <dbReference type="EMBL" id="CDW37040.1"/>
    </source>
</evidence>
<dbReference type="AlphaFoldDB" id="A0A0K2UG45"/>
<dbReference type="EMBL" id="HACA01019679">
    <property type="protein sequence ID" value="CDW37040.1"/>
    <property type="molecule type" value="Transcribed_RNA"/>
</dbReference>
<sequence>MNRLNIDFSVTIRTITRVVKANLGLFLYTRTPPPPSDRGNEGQKYLEFTF</sequence>
<accession>A0A0K2UG45</accession>
<protein>
    <submittedName>
        <fullName evidence="1">Uncharacterized protein</fullName>
    </submittedName>
</protein>
<reference evidence="1" key="1">
    <citation type="submission" date="2014-05" db="EMBL/GenBank/DDBJ databases">
        <authorList>
            <person name="Chronopoulou M."/>
        </authorList>
    </citation>
    <scope>NUCLEOTIDE SEQUENCE</scope>
    <source>
        <tissue evidence="1">Whole organism</tissue>
    </source>
</reference>
<proteinExistence type="predicted"/>
<organism evidence="1">
    <name type="scientific">Lepeophtheirus salmonis</name>
    <name type="common">Salmon louse</name>
    <name type="synonym">Caligus salmonis</name>
    <dbReference type="NCBI Taxonomy" id="72036"/>
    <lineage>
        <taxon>Eukaryota</taxon>
        <taxon>Metazoa</taxon>
        <taxon>Ecdysozoa</taxon>
        <taxon>Arthropoda</taxon>
        <taxon>Crustacea</taxon>
        <taxon>Multicrustacea</taxon>
        <taxon>Hexanauplia</taxon>
        <taxon>Copepoda</taxon>
        <taxon>Siphonostomatoida</taxon>
        <taxon>Caligidae</taxon>
        <taxon>Lepeophtheirus</taxon>
    </lineage>
</organism>